<reference evidence="2" key="1">
    <citation type="journal article" date="2019" name="Int. J. Syst. Evol. Microbiol.">
        <title>The Global Catalogue of Microorganisms (GCM) 10K type strain sequencing project: providing services to taxonomists for standard genome sequencing and annotation.</title>
        <authorList>
            <consortium name="The Broad Institute Genomics Platform"/>
            <consortium name="The Broad Institute Genome Sequencing Center for Infectious Disease"/>
            <person name="Wu L."/>
            <person name="Ma J."/>
        </authorList>
    </citation>
    <scope>NUCLEOTIDE SEQUENCE [LARGE SCALE GENOMIC DNA]</scope>
    <source>
        <strain evidence="2">JCM 18200</strain>
    </source>
</reference>
<dbReference type="SUPFAM" id="SSF56059">
    <property type="entry name" value="Glutathione synthetase ATP-binding domain-like"/>
    <property type="match status" value="1"/>
</dbReference>
<comment type="caution">
    <text evidence="1">The sequence shown here is derived from an EMBL/GenBank/DDBJ whole genome shotgun (WGS) entry which is preliminary data.</text>
</comment>
<proteinExistence type="predicted"/>
<dbReference type="Gene3D" id="3.30.470.20">
    <property type="entry name" value="ATP-grasp fold, B domain"/>
    <property type="match status" value="1"/>
</dbReference>
<evidence type="ECO:0000313" key="2">
    <source>
        <dbReference type="Proteomes" id="UP001501411"/>
    </source>
</evidence>
<name>A0ABP9CFN7_9SPHI</name>
<keyword evidence="2" id="KW-1185">Reference proteome</keyword>
<organism evidence="1 2">
    <name type="scientific">Olivibacter ginsenosidimutans</name>
    <dbReference type="NCBI Taxonomy" id="1176537"/>
    <lineage>
        <taxon>Bacteria</taxon>
        <taxon>Pseudomonadati</taxon>
        <taxon>Bacteroidota</taxon>
        <taxon>Sphingobacteriia</taxon>
        <taxon>Sphingobacteriales</taxon>
        <taxon>Sphingobacteriaceae</taxon>
        <taxon>Olivibacter</taxon>
    </lineage>
</organism>
<dbReference type="RefSeq" id="WP_345235209.1">
    <property type="nucleotide sequence ID" value="NZ_BAABIQ010000044.1"/>
</dbReference>
<accession>A0ABP9CFN7</accession>
<sequence length="298" mass="33900">MKHINIIGIRRGTTFSPNHIGNDEAIFLLTMEALKKEGYSVHIYSEEAFMQIESFPAELYIVSMAREKQVVKKLQLLEKKGALVVNSGFGVENCFRTNMTKLLIANQIPYPKSIIVSTECKDERLFNEFPQPGVWIKRGDFHAIHKEDVTFVSSREEGLDILREYALRGIPDAVISKHLVGDLVKFYGVRGTDFFFWFYPYEHNHHKYAHYENINGKLVYNTFDEQQLKAFAVAAAEVLNVCIFGGDAIIDPQGNIHIIDLNDWPSFAPCREVAATAIARLLTHTFQKTLDGIIASEK</sequence>
<gene>
    <name evidence="1" type="ORF">GCM10023231_41710</name>
</gene>
<protein>
    <recommendedName>
        <fullName evidence="3">ATP-grasp domain-containing protein</fullName>
    </recommendedName>
</protein>
<evidence type="ECO:0008006" key="3">
    <source>
        <dbReference type="Google" id="ProtNLM"/>
    </source>
</evidence>
<evidence type="ECO:0000313" key="1">
    <source>
        <dbReference type="EMBL" id="GAA4808088.1"/>
    </source>
</evidence>
<dbReference type="EMBL" id="BAABIQ010000044">
    <property type="protein sequence ID" value="GAA4808088.1"/>
    <property type="molecule type" value="Genomic_DNA"/>
</dbReference>
<dbReference type="Proteomes" id="UP001501411">
    <property type="component" value="Unassembled WGS sequence"/>
</dbReference>